<name>A0A170PJT2_9CHLR</name>
<dbReference type="InterPro" id="IPR026935">
    <property type="entry name" value="BtrH_N"/>
</dbReference>
<proteinExistence type="predicted"/>
<accession>A0A170PJT2</accession>
<dbReference type="OrthoDB" id="4075615at2"/>
<dbReference type="EMBL" id="LN890656">
    <property type="protein sequence ID" value="CUS05937.1"/>
    <property type="molecule type" value="Genomic_DNA"/>
</dbReference>
<evidence type="ECO:0000313" key="3">
    <source>
        <dbReference type="Proteomes" id="UP000215027"/>
    </source>
</evidence>
<sequence>MTILEAYQQFDGRHWETGSVANYFAYRGLTAPHTGRPYSEALLLGVSGGAVMGYFSFAYEGYDPMARILTRNTFDPWDTMLSRLGVAQNVQHTAKPATAERNLLAALEEGTPALVWADVWGLPYNGLAFDDGMWAMFPVLVYGYDTAADRVLIADRARLGLTTTTGELAAARGRAKNNKHRLMTLEAPDPAKLPAAVAAGIGDCLRLYTEAPPRGSKNNFGLAACHWWAAQLTNPRGRTSWERVFPAGRKMLAGLSSVFTDVALFGLDKGDYAGRKLYADFLDEAAGILSRPGLHSAAGHFRTAAEAWRELTLALLPDAVEPLRLTRELLLRRHHAFLARGNGALDEMKAIDAQLDALMVAAEADFPLSAAEVVAFRQRLAEQVLAVHDVEAGAVAVLKDAMS</sequence>
<dbReference type="AlphaFoldDB" id="A0A170PJT2"/>
<evidence type="ECO:0000313" key="2">
    <source>
        <dbReference type="EMBL" id="CUS05937.1"/>
    </source>
</evidence>
<dbReference type="KEGG" id="pbf:CFX0092_B0403"/>
<evidence type="ECO:0000259" key="1">
    <source>
        <dbReference type="Pfam" id="PF14399"/>
    </source>
</evidence>
<gene>
    <name evidence="2" type="ORF">CFX0092_B0403</name>
</gene>
<organism evidence="2 3">
    <name type="scientific">Candidatus Promineifilum breve</name>
    <dbReference type="NCBI Taxonomy" id="1806508"/>
    <lineage>
        <taxon>Bacteria</taxon>
        <taxon>Bacillati</taxon>
        <taxon>Chloroflexota</taxon>
        <taxon>Ardenticatenia</taxon>
        <taxon>Candidatus Promineifilales</taxon>
        <taxon>Candidatus Promineifilaceae</taxon>
        <taxon>Candidatus Promineifilum</taxon>
    </lineage>
</organism>
<protein>
    <recommendedName>
        <fullName evidence="1">Butirosin biosynthesis protein H N-terminal domain-containing protein</fullName>
    </recommendedName>
</protein>
<dbReference type="Pfam" id="PF14399">
    <property type="entry name" value="BtrH_N"/>
    <property type="match status" value="1"/>
</dbReference>
<dbReference type="Proteomes" id="UP000215027">
    <property type="component" value="Chromosome II"/>
</dbReference>
<dbReference type="RefSeq" id="WP_095045281.1">
    <property type="nucleotide sequence ID" value="NZ_LN890656.1"/>
</dbReference>
<keyword evidence="3" id="KW-1185">Reference proteome</keyword>
<reference evidence="2" key="1">
    <citation type="submission" date="2016-01" db="EMBL/GenBank/DDBJ databases">
        <authorList>
            <person name="Mcilroy J.S."/>
            <person name="Karst M S."/>
            <person name="Albertsen M."/>
        </authorList>
    </citation>
    <scope>NUCLEOTIDE SEQUENCE</scope>
    <source>
        <strain evidence="2">Cfx-K</strain>
    </source>
</reference>
<feature type="domain" description="Butirosin biosynthesis protein H N-terminal" evidence="1">
    <location>
        <begin position="14"/>
        <end position="155"/>
    </location>
</feature>